<sequence>MPDLVETTLKNIGPCVSTTLVAALIKEHGLSAVNARQKVSRATSIKKLAHILFPHRARFVYLQSDYGSPEFWHALTHELLANSVSYGGGLAALMARGGAMPVGHFTIACGAPVAQRGHLSPAGILERLKAAQLVRTVDEPGIGECVELSHQSASDAFELARMRARLYTEQVLLGAVKDWARNLGMVSYNKVELRDENDRQPKVGTFHWDLAGPSYLGPLAKRVPRAKPKPGFLVCDVLLGVNVSADELRPFINKCTTLRSLTKVGACLQVFVADGYTPEAYALAREQGVMSATTASLFGLEVAKALRELAELLREVFPRAGTFEKIDAVFAQLSHIEGAANNLRGALFEYLVAEIVRTTSPHTSIQVNEVFRADGSSAEVDVLVEHRDHAIRFIECKGYRPGGTVPDEMIERWLRDRIPLLRKAAAANTFWHKCRFEFEFWTSGTLTPEAEALIAAAAERTKKYGIKLVSARDLVEIGQATNNSPLKNTLQEHFLGHPLEKAERTAQSKQRRLAIPPSSKLAKRSGEVAANEFFAED</sequence>
<evidence type="ECO:0000313" key="2">
    <source>
        <dbReference type="Proteomes" id="UP000267418"/>
    </source>
</evidence>
<dbReference type="InterPro" id="IPR011335">
    <property type="entry name" value="Restrct_endonuc-II-like"/>
</dbReference>
<dbReference type="SUPFAM" id="SSF52980">
    <property type="entry name" value="Restriction endonuclease-like"/>
    <property type="match status" value="1"/>
</dbReference>
<proteinExistence type="predicted"/>
<dbReference type="Proteomes" id="UP000267418">
    <property type="component" value="Unassembled WGS sequence"/>
</dbReference>
<accession>A0A431TPP4</accession>
<keyword evidence="2" id="KW-1185">Reference proteome</keyword>
<dbReference type="EMBL" id="RXOE01000002">
    <property type="protein sequence ID" value="RTQ35508.1"/>
    <property type="molecule type" value="Genomic_DNA"/>
</dbReference>
<reference evidence="1 2" key="1">
    <citation type="submission" date="2018-12" db="EMBL/GenBank/DDBJ databases">
        <title>The genome of Variovorax gossypii DSM 100435.</title>
        <authorList>
            <person name="Gao J."/>
            <person name="Sun J."/>
        </authorList>
    </citation>
    <scope>NUCLEOTIDE SEQUENCE [LARGE SCALE GENOMIC DNA]</scope>
    <source>
        <strain evidence="1 2">DSM 100435</strain>
    </source>
</reference>
<protein>
    <recommendedName>
        <fullName evidence="3">NERD domain-containing protein</fullName>
    </recommendedName>
</protein>
<gene>
    <name evidence="1" type="ORF">EJP69_14195</name>
</gene>
<dbReference type="AlphaFoldDB" id="A0A431TPP4"/>
<organism evidence="1 2">
    <name type="scientific">Variovorax gossypii</name>
    <dbReference type="NCBI Taxonomy" id="1679495"/>
    <lineage>
        <taxon>Bacteria</taxon>
        <taxon>Pseudomonadati</taxon>
        <taxon>Pseudomonadota</taxon>
        <taxon>Betaproteobacteria</taxon>
        <taxon>Burkholderiales</taxon>
        <taxon>Comamonadaceae</taxon>
        <taxon>Variovorax</taxon>
    </lineage>
</organism>
<evidence type="ECO:0000313" key="1">
    <source>
        <dbReference type="EMBL" id="RTQ35508.1"/>
    </source>
</evidence>
<dbReference type="OrthoDB" id="735874at2"/>
<dbReference type="RefSeq" id="WP_126470740.1">
    <property type="nucleotide sequence ID" value="NZ_RXOE01000002.1"/>
</dbReference>
<evidence type="ECO:0008006" key="3">
    <source>
        <dbReference type="Google" id="ProtNLM"/>
    </source>
</evidence>
<comment type="caution">
    <text evidence="1">The sequence shown here is derived from an EMBL/GenBank/DDBJ whole genome shotgun (WGS) entry which is preliminary data.</text>
</comment>
<name>A0A431TPP4_9BURK</name>